<evidence type="ECO:0000256" key="2">
    <source>
        <dbReference type="ARBA" id="ARBA00022692"/>
    </source>
</evidence>
<name>A0A7S1GK23_CYCTE</name>
<protein>
    <recommendedName>
        <fullName evidence="5">SURF1-like protein</fullName>
    </recommendedName>
</protein>
<gene>
    <name evidence="7" type="ORF">CTEN0397_LOCUS3232</name>
</gene>
<evidence type="ECO:0000313" key="7">
    <source>
        <dbReference type="EMBL" id="CAD8932208.1"/>
    </source>
</evidence>
<reference evidence="7" key="1">
    <citation type="submission" date="2021-01" db="EMBL/GenBank/DDBJ databases">
        <authorList>
            <person name="Corre E."/>
            <person name="Pelletier E."/>
            <person name="Niang G."/>
            <person name="Scheremetjew M."/>
            <person name="Finn R."/>
            <person name="Kale V."/>
            <person name="Holt S."/>
            <person name="Cochrane G."/>
            <person name="Meng A."/>
            <person name="Brown T."/>
            <person name="Cohen L."/>
        </authorList>
    </citation>
    <scope>NUCLEOTIDE SEQUENCE</scope>
    <source>
        <strain evidence="7">ECT3854</strain>
    </source>
</reference>
<comment type="similarity">
    <text evidence="5">Belongs to the SURF1 family.</text>
</comment>
<evidence type="ECO:0000256" key="1">
    <source>
        <dbReference type="ARBA" id="ARBA00004370"/>
    </source>
</evidence>
<dbReference type="PANTHER" id="PTHR23427">
    <property type="entry name" value="SURFEIT LOCUS PROTEIN"/>
    <property type="match status" value="1"/>
</dbReference>
<organism evidence="7">
    <name type="scientific">Cyclophora tenuis</name>
    <name type="common">Marine diatom</name>
    <dbReference type="NCBI Taxonomy" id="216820"/>
    <lineage>
        <taxon>Eukaryota</taxon>
        <taxon>Sar</taxon>
        <taxon>Stramenopiles</taxon>
        <taxon>Ochrophyta</taxon>
        <taxon>Bacillariophyta</taxon>
        <taxon>Fragilariophyceae</taxon>
        <taxon>Fragilariophycidae</taxon>
        <taxon>Cyclophorales</taxon>
        <taxon>Cyclophoraceae</taxon>
        <taxon>Cyclophora</taxon>
    </lineage>
</organism>
<evidence type="ECO:0000256" key="6">
    <source>
        <dbReference type="SAM" id="MobiDB-lite"/>
    </source>
</evidence>
<keyword evidence="2" id="KW-0812">Transmembrane</keyword>
<evidence type="ECO:0000256" key="4">
    <source>
        <dbReference type="ARBA" id="ARBA00023136"/>
    </source>
</evidence>
<comment type="function">
    <text evidence="5">Probably involved in the biogenesis of the COX complex.</text>
</comment>
<dbReference type="InterPro" id="IPR045214">
    <property type="entry name" value="Surf1/Surf4"/>
</dbReference>
<keyword evidence="5" id="KW-0496">Mitochondrion</keyword>
<evidence type="ECO:0000256" key="3">
    <source>
        <dbReference type="ARBA" id="ARBA00022989"/>
    </source>
</evidence>
<accession>A0A7S1GK23</accession>
<dbReference type="EMBL" id="HBFW01005024">
    <property type="protein sequence ID" value="CAD8932208.1"/>
    <property type="molecule type" value="Transcribed_RNA"/>
</dbReference>
<feature type="region of interest" description="Disordered" evidence="6">
    <location>
        <begin position="54"/>
        <end position="78"/>
    </location>
</feature>
<evidence type="ECO:0000256" key="5">
    <source>
        <dbReference type="RuleBase" id="RU363076"/>
    </source>
</evidence>
<keyword evidence="4" id="KW-0472">Membrane</keyword>
<dbReference type="PROSITE" id="PS50895">
    <property type="entry name" value="SURF1"/>
    <property type="match status" value="1"/>
</dbReference>
<dbReference type="InterPro" id="IPR002994">
    <property type="entry name" value="Surf1/Shy1"/>
</dbReference>
<proteinExistence type="inferred from homology"/>
<dbReference type="AlphaFoldDB" id="A0A7S1GK23"/>
<dbReference type="GO" id="GO:0005743">
    <property type="term" value="C:mitochondrial inner membrane"/>
    <property type="evidence" value="ECO:0007669"/>
    <property type="project" value="UniProtKB-SubCell"/>
</dbReference>
<dbReference type="CDD" id="cd06662">
    <property type="entry name" value="SURF1"/>
    <property type="match status" value="1"/>
</dbReference>
<sequence>MGCWQTQRYFEKVVAIEQREKDLAIAPEPLDDTQPQGLRRRLAEGEFLHNREILVGPRGPPPGALASSGPSAGRSGGGMSVSPQGYFVITPFRTVSGQIVMINRGWIPRHFPDGGVSWEKTSGTVGVTVVPSKGEEPRFMTPEHNFDKSPPRFFWMDKKTLEEIAEVPQGQGILLKQVGDGQEKSTFPILPPLETIGEFKTTPAVHVGYAFTWFGLSGAGLYMTRKLITRGRG</sequence>
<dbReference type="Pfam" id="PF02104">
    <property type="entry name" value="SURF1"/>
    <property type="match status" value="1"/>
</dbReference>
<dbReference type="PANTHER" id="PTHR23427:SF2">
    <property type="entry name" value="SURFEIT LOCUS PROTEIN 1"/>
    <property type="match status" value="1"/>
</dbReference>
<keyword evidence="3" id="KW-1133">Transmembrane helix</keyword>
<comment type="subcellular location">
    <subcellularLocation>
        <location evidence="1">Membrane</location>
    </subcellularLocation>
    <subcellularLocation>
        <location evidence="5">Mitochondrion inner membrane</location>
        <topology evidence="5">Multi-pass membrane protein</topology>
    </subcellularLocation>
</comment>
<keyword evidence="5" id="KW-0999">Mitochondrion inner membrane</keyword>
<feature type="compositionally biased region" description="Low complexity" evidence="6">
    <location>
        <begin position="64"/>
        <end position="73"/>
    </location>
</feature>